<dbReference type="GO" id="GO:0004595">
    <property type="term" value="F:pantetheine-phosphate adenylyltransferase activity"/>
    <property type="evidence" value="ECO:0007669"/>
    <property type="project" value="UniProtKB-UniRule"/>
</dbReference>
<comment type="similarity">
    <text evidence="9">Belongs to the bacterial CoaD family.</text>
</comment>
<evidence type="ECO:0000256" key="8">
    <source>
        <dbReference type="ARBA" id="ARBA00029346"/>
    </source>
</evidence>
<feature type="binding site" evidence="9">
    <location>
        <begin position="88"/>
        <end position="90"/>
    </location>
    <ligand>
        <name>ATP</name>
        <dbReference type="ChEBI" id="CHEBI:30616"/>
    </ligand>
</feature>
<dbReference type="PRINTS" id="PR01020">
    <property type="entry name" value="LPSBIOSNTHSS"/>
</dbReference>
<keyword evidence="2 9" id="KW-0808">Transferase</keyword>
<keyword evidence="5 9" id="KW-0067">ATP-binding</keyword>
<feature type="binding site" evidence="9">
    <location>
        <begin position="122"/>
        <end position="128"/>
    </location>
    <ligand>
        <name>ATP</name>
        <dbReference type="ChEBI" id="CHEBI:30616"/>
    </ligand>
</feature>
<evidence type="ECO:0000256" key="4">
    <source>
        <dbReference type="ARBA" id="ARBA00022741"/>
    </source>
</evidence>
<evidence type="ECO:0000256" key="1">
    <source>
        <dbReference type="ARBA" id="ARBA00022490"/>
    </source>
</evidence>
<dbReference type="PANTHER" id="PTHR21342">
    <property type="entry name" value="PHOSPHOPANTETHEINE ADENYLYLTRANSFERASE"/>
    <property type="match status" value="1"/>
</dbReference>
<sequence length="162" mass="17441">MSIALFPGSFDPLTNGHLNIITRASYLFEKVVVGVGNNTSKSALFTPAEKKALITEAVKDLPNVEVAIMSGLTVQFMAEIGAKYIVRGLRNGKDFEYERDIAGVNSALADVETVLLLAKPENQNISSSMVKEIGSMGAENMAKFVPPVVVAALKERLNAQKE</sequence>
<comment type="subcellular location">
    <subcellularLocation>
        <location evidence="9">Cytoplasm</location>
    </subcellularLocation>
</comment>
<keyword evidence="3 9" id="KW-0548">Nucleotidyltransferase</keyword>
<dbReference type="InterPro" id="IPR014729">
    <property type="entry name" value="Rossmann-like_a/b/a_fold"/>
</dbReference>
<gene>
    <name evidence="9" type="primary">coaD</name>
    <name evidence="10" type="ORF">BMR96_02605</name>
</gene>
<organism evidence="10 11">
    <name type="scientific">Leuconostoc pseudomesenteroides</name>
    <dbReference type="NCBI Taxonomy" id="33968"/>
    <lineage>
        <taxon>Bacteria</taxon>
        <taxon>Bacillati</taxon>
        <taxon>Bacillota</taxon>
        <taxon>Bacilli</taxon>
        <taxon>Lactobacillales</taxon>
        <taxon>Lactobacillaceae</taxon>
        <taxon>Leuconostoc</taxon>
    </lineage>
</organism>
<dbReference type="Gene3D" id="3.40.50.620">
    <property type="entry name" value="HUPs"/>
    <property type="match status" value="1"/>
</dbReference>
<evidence type="ECO:0000313" key="10">
    <source>
        <dbReference type="EMBL" id="ORI98250.1"/>
    </source>
</evidence>
<evidence type="ECO:0000256" key="2">
    <source>
        <dbReference type="ARBA" id="ARBA00022679"/>
    </source>
</evidence>
<evidence type="ECO:0000256" key="5">
    <source>
        <dbReference type="ARBA" id="ARBA00022840"/>
    </source>
</evidence>
<dbReference type="HAMAP" id="MF_00151">
    <property type="entry name" value="PPAT_bact"/>
    <property type="match status" value="1"/>
</dbReference>
<dbReference type="InterPro" id="IPR001980">
    <property type="entry name" value="PPAT"/>
</dbReference>
<evidence type="ECO:0000256" key="9">
    <source>
        <dbReference type="HAMAP-Rule" id="MF_00151"/>
    </source>
</evidence>
<dbReference type="Proteomes" id="UP000192288">
    <property type="component" value="Unassembled WGS sequence"/>
</dbReference>
<feature type="binding site" evidence="9">
    <location>
        <position position="98"/>
    </location>
    <ligand>
        <name>ATP</name>
        <dbReference type="ChEBI" id="CHEBI:30616"/>
    </ligand>
</feature>
<feature type="site" description="Transition state stabilizer" evidence="9">
    <location>
        <position position="17"/>
    </location>
</feature>
<keyword evidence="1 9" id="KW-0963">Cytoplasm</keyword>
<comment type="pathway">
    <text evidence="9">Cofactor biosynthesis; coenzyme A biosynthesis; CoA from (R)-pantothenate: step 4/5.</text>
</comment>
<evidence type="ECO:0000256" key="7">
    <source>
        <dbReference type="ARBA" id="ARBA00022993"/>
    </source>
</evidence>
<feature type="binding site" evidence="9">
    <location>
        <position position="73"/>
    </location>
    <ligand>
        <name>substrate</name>
    </ligand>
</feature>
<dbReference type="AlphaFoldDB" id="A0A1X0VEX9"/>
<feature type="binding site" evidence="9">
    <location>
        <position position="87"/>
    </location>
    <ligand>
        <name>substrate</name>
    </ligand>
</feature>
<dbReference type="EC" id="2.7.7.3" evidence="9"/>
<dbReference type="SUPFAM" id="SSF52374">
    <property type="entry name" value="Nucleotidylyl transferase"/>
    <property type="match status" value="1"/>
</dbReference>
<dbReference type="GO" id="GO:0015937">
    <property type="term" value="P:coenzyme A biosynthetic process"/>
    <property type="evidence" value="ECO:0007669"/>
    <property type="project" value="UniProtKB-UniRule"/>
</dbReference>
<accession>A0A1X0VEX9</accession>
<feature type="binding site" evidence="9">
    <location>
        <begin position="9"/>
        <end position="10"/>
    </location>
    <ligand>
        <name>ATP</name>
        <dbReference type="ChEBI" id="CHEBI:30616"/>
    </ligand>
</feature>
<protein>
    <recommendedName>
        <fullName evidence="9">Phosphopantetheine adenylyltransferase</fullName>
        <ecNumber evidence="9">2.7.7.3</ecNumber>
    </recommendedName>
    <alternativeName>
        <fullName evidence="9">Dephospho-CoA pyrophosphorylase</fullName>
    </alternativeName>
    <alternativeName>
        <fullName evidence="9">Pantetheine-phosphate adenylyltransferase</fullName>
        <shortName evidence="9">PPAT</shortName>
    </alternativeName>
</protein>
<reference evidence="10 11" key="1">
    <citation type="journal article" date="2017" name="Front. Microbiol.">
        <title>Genomic Characterization of Dairy Associated Leuconostoc Species and Diversity of Leuconostocs in Undefined Mixed Mesophilic Starter Cultures.</title>
        <authorList>
            <person name="Frantzen C.A."/>
            <person name="Kot W."/>
            <person name="Pedersen T.B."/>
            <person name="Ardo Y.M."/>
            <person name="Broadbent J.R."/>
            <person name="Neve H."/>
            <person name="Hansen L.H."/>
            <person name="Dal Bello F."/>
            <person name="Ostlie H.M."/>
            <person name="Kleppen H.P."/>
            <person name="Vogensen F.K."/>
            <person name="Holo H."/>
        </authorList>
    </citation>
    <scope>NUCLEOTIDE SEQUENCE [LARGE SCALE GENOMIC DNA]</scope>
    <source>
        <strain evidence="10 11">LMGCF08</strain>
    </source>
</reference>
<dbReference type="NCBIfam" id="TIGR00125">
    <property type="entry name" value="cyt_tran_rel"/>
    <property type="match status" value="1"/>
</dbReference>
<dbReference type="RefSeq" id="WP_036067981.1">
    <property type="nucleotide sequence ID" value="NZ_JBAGCU010000006.1"/>
</dbReference>
<dbReference type="UniPathway" id="UPA00241">
    <property type="reaction ID" value="UER00355"/>
</dbReference>
<dbReference type="Pfam" id="PF01467">
    <property type="entry name" value="CTP_transf_like"/>
    <property type="match status" value="1"/>
</dbReference>
<dbReference type="InterPro" id="IPR004821">
    <property type="entry name" value="Cyt_trans-like"/>
</dbReference>
<dbReference type="PANTHER" id="PTHR21342:SF1">
    <property type="entry name" value="PHOSPHOPANTETHEINE ADENYLYLTRANSFERASE"/>
    <property type="match status" value="1"/>
</dbReference>
<feature type="binding site" evidence="9">
    <location>
        <position position="17"/>
    </location>
    <ligand>
        <name>ATP</name>
        <dbReference type="ChEBI" id="CHEBI:30616"/>
    </ligand>
</feature>
<dbReference type="EMBL" id="MPLS01000006">
    <property type="protein sequence ID" value="ORI98250.1"/>
    <property type="molecule type" value="Genomic_DNA"/>
</dbReference>
<feature type="binding site" evidence="9">
    <location>
        <position position="9"/>
    </location>
    <ligand>
        <name>substrate</name>
    </ligand>
</feature>
<comment type="subunit">
    <text evidence="9">Homohexamer.</text>
</comment>
<keyword evidence="4 9" id="KW-0547">Nucleotide-binding</keyword>
<evidence type="ECO:0000256" key="6">
    <source>
        <dbReference type="ARBA" id="ARBA00022842"/>
    </source>
</evidence>
<comment type="catalytic activity">
    <reaction evidence="8 9">
        <text>(R)-4'-phosphopantetheine + ATP + H(+) = 3'-dephospho-CoA + diphosphate</text>
        <dbReference type="Rhea" id="RHEA:19801"/>
        <dbReference type="ChEBI" id="CHEBI:15378"/>
        <dbReference type="ChEBI" id="CHEBI:30616"/>
        <dbReference type="ChEBI" id="CHEBI:33019"/>
        <dbReference type="ChEBI" id="CHEBI:57328"/>
        <dbReference type="ChEBI" id="CHEBI:61723"/>
        <dbReference type="EC" id="2.7.7.3"/>
    </reaction>
</comment>
<dbReference type="CDD" id="cd02163">
    <property type="entry name" value="PPAT"/>
    <property type="match status" value="1"/>
</dbReference>
<dbReference type="GO" id="GO:0005737">
    <property type="term" value="C:cytoplasm"/>
    <property type="evidence" value="ECO:0007669"/>
    <property type="project" value="UniProtKB-SubCell"/>
</dbReference>
<proteinExistence type="inferred from homology"/>
<name>A0A1X0VEX9_LEUPS</name>
<keyword evidence="6 9" id="KW-0460">Magnesium</keyword>
<feature type="binding site" evidence="9">
    <location>
        <position position="41"/>
    </location>
    <ligand>
        <name>substrate</name>
    </ligand>
</feature>
<comment type="cofactor">
    <cofactor evidence="9">
        <name>Mg(2+)</name>
        <dbReference type="ChEBI" id="CHEBI:18420"/>
    </cofactor>
</comment>
<evidence type="ECO:0000313" key="11">
    <source>
        <dbReference type="Proteomes" id="UP000192288"/>
    </source>
</evidence>
<comment type="function">
    <text evidence="9">Reversibly transfers an adenylyl group from ATP to 4'-phosphopantetheine, yielding dephospho-CoA (dPCoA) and pyrophosphate.</text>
</comment>
<dbReference type="NCBIfam" id="TIGR01510">
    <property type="entry name" value="coaD_prev_kdtB"/>
    <property type="match status" value="1"/>
</dbReference>
<dbReference type="GO" id="GO:0005524">
    <property type="term" value="F:ATP binding"/>
    <property type="evidence" value="ECO:0007669"/>
    <property type="project" value="UniProtKB-KW"/>
</dbReference>
<evidence type="ECO:0000256" key="3">
    <source>
        <dbReference type="ARBA" id="ARBA00022695"/>
    </source>
</evidence>
<comment type="caution">
    <text evidence="10">The sequence shown here is derived from an EMBL/GenBank/DDBJ whole genome shotgun (WGS) entry which is preliminary data.</text>
</comment>
<dbReference type="STRING" id="33968.BMS77_04050"/>
<keyword evidence="7 9" id="KW-0173">Coenzyme A biosynthesis</keyword>
<dbReference type="GeneID" id="97230959"/>